<evidence type="ECO:0000313" key="2">
    <source>
        <dbReference type="Proteomes" id="UP000694920"/>
    </source>
</evidence>
<dbReference type="GO" id="GO:0007095">
    <property type="term" value="P:mitotic G2 DNA damage checkpoint signaling"/>
    <property type="evidence" value="ECO:0007669"/>
    <property type="project" value="TreeGrafter"/>
</dbReference>
<sequence>MSSAMNVLCCYSCQMFQVHPVKKANKWQCKVCGEKQSIKQVYYRGTGKDCRVYVQESNLLKSNATQWENDIQSHDLEVSEDDCAVAPSKSLETHNQMQSSVVPESKWSKYLNKAEREDSVN</sequence>
<name>A0AAJ7BK81_CEPCN</name>
<evidence type="ECO:0000313" key="3">
    <source>
        <dbReference type="RefSeq" id="XP_015588130.1"/>
    </source>
</evidence>
<dbReference type="GO" id="GO:0005634">
    <property type="term" value="C:nucleus"/>
    <property type="evidence" value="ECO:0007669"/>
    <property type="project" value="TreeGrafter"/>
</dbReference>
<evidence type="ECO:0000259" key="1">
    <source>
        <dbReference type="Pfam" id="PF15749"/>
    </source>
</evidence>
<proteinExistence type="predicted"/>
<organism evidence="2 3">
    <name type="scientific">Cephus cinctus</name>
    <name type="common">Wheat stem sawfly</name>
    <dbReference type="NCBI Taxonomy" id="211228"/>
    <lineage>
        <taxon>Eukaryota</taxon>
        <taxon>Metazoa</taxon>
        <taxon>Ecdysozoa</taxon>
        <taxon>Arthropoda</taxon>
        <taxon>Hexapoda</taxon>
        <taxon>Insecta</taxon>
        <taxon>Pterygota</taxon>
        <taxon>Neoptera</taxon>
        <taxon>Endopterygota</taxon>
        <taxon>Hymenoptera</taxon>
        <taxon>Cephoidea</taxon>
        <taxon>Cephidae</taxon>
        <taxon>Cephus</taxon>
    </lineage>
</organism>
<dbReference type="PANTHER" id="PTHR15863:SF2">
    <property type="entry name" value="MRN COMPLEX-INTERACTING PROTEIN"/>
    <property type="match status" value="1"/>
</dbReference>
<dbReference type="AlphaFoldDB" id="A0AAJ7BK81"/>
<protein>
    <submittedName>
        <fullName evidence="3 4">MRN complex-interacting protein</fullName>
    </submittedName>
</protein>
<dbReference type="Proteomes" id="UP000694920">
    <property type="component" value="Unplaced"/>
</dbReference>
<gene>
    <name evidence="3 4" type="primary">LOC107264395</name>
</gene>
<keyword evidence="2" id="KW-1185">Reference proteome</keyword>
<dbReference type="Pfam" id="PF15749">
    <property type="entry name" value="MRNIP"/>
    <property type="match status" value="1"/>
</dbReference>
<dbReference type="RefSeq" id="XP_015588130.1">
    <property type="nucleotide sequence ID" value="XM_015732644.2"/>
</dbReference>
<evidence type="ECO:0000313" key="4">
    <source>
        <dbReference type="RefSeq" id="XP_024937114.1"/>
    </source>
</evidence>
<dbReference type="RefSeq" id="XP_024937114.1">
    <property type="nucleotide sequence ID" value="XM_025081346.1"/>
</dbReference>
<feature type="domain" description="MRN complex-interacting protein N-terminal" evidence="1">
    <location>
        <begin position="7"/>
        <end position="110"/>
    </location>
</feature>
<dbReference type="InterPro" id="IPR049472">
    <property type="entry name" value="MRNIP_N"/>
</dbReference>
<reference evidence="3 4" key="1">
    <citation type="submission" date="2025-04" db="UniProtKB">
        <authorList>
            <consortium name="RefSeq"/>
        </authorList>
    </citation>
    <scope>IDENTIFICATION</scope>
</reference>
<dbReference type="InterPro" id="IPR032739">
    <property type="entry name" value="MRNIP"/>
</dbReference>
<accession>A0AAJ7BK81</accession>
<dbReference type="GO" id="GO:0003682">
    <property type="term" value="F:chromatin binding"/>
    <property type="evidence" value="ECO:0007669"/>
    <property type="project" value="TreeGrafter"/>
</dbReference>
<dbReference type="GeneID" id="107264395"/>
<dbReference type="KEGG" id="ccin:107264395"/>
<dbReference type="PANTHER" id="PTHR15863">
    <property type="entry name" value="MRN COMPLEX-INTERACTING PROTEIN"/>
    <property type="match status" value="1"/>
</dbReference>